<reference evidence="18 19" key="1">
    <citation type="submission" date="2017-05" db="EMBL/GenBank/DDBJ databases">
        <title>Genomic insights into alkan degradation activity of Oleiphilus messinensis.</title>
        <authorList>
            <person name="Kozyavkin S.A."/>
            <person name="Slesarev A.I."/>
            <person name="Golyshin P.N."/>
            <person name="Korzhenkov A."/>
            <person name="Golyshina O.N."/>
            <person name="Toshchakov S.V."/>
        </authorList>
    </citation>
    <scope>NUCLEOTIDE SEQUENCE [LARGE SCALE GENOMIC DNA]</scope>
    <source>
        <strain evidence="18 19">ME102</strain>
    </source>
</reference>
<dbReference type="FunFam" id="3.40.50.970:FF:000016">
    <property type="entry name" value="Acetolactate synthase"/>
    <property type="match status" value="1"/>
</dbReference>
<comment type="catalytic activity">
    <reaction evidence="13 14">
        <text>2 pyruvate + H(+) = (2S)-2-acetolactate + CO2</text>
        <dbReference type="Rhea" id="RHEA:25249"/>
        <dbReference type="ChEBI" id="CHEBI:15361"/>
        <dbReference type="ChEBI" id="CHEBI:15378"/>
        <dbReference type="ChEBI" id="CHEBI:16526"/>
        <dbReference type="ChEBI" id="CHEBI:58476"/>
        <dbReference type="EC" id="2.2.1.6"/>
    </reaction>
</comment>
<keyword evidence="5 14" id="KW-0028">Amino-acid biosynthesis</keyword>
<evidence type="ECO:0000256" key="3">
    <source>
        <dbReference type="ARBA" id="ARBA00007812"/>
    </source>
</evidence>
<evidence type="ECO:0000256" key="5">
    <source>
        <dbReference type="ARBA" id="ARBA00022605"/>
    </source>
</evidence>
<comment type="cofactor">
    <cofactor evidence="14">
        <name>Mg(2+)</name>
        <dbReference type="ChEBI" id="CHEBI:18420"/>
    </cofactor>
    <text evidence="14">Binds 1 Mg(2+) ion per subunit.</text>
</comment>
<dbReference type="Gene3D" id="3.40.50.970">
    <property type="match status" value="2"/>
</dbReference>
<dbReference type="NCBIfam" id="TIGR00118">
    <property type="entry name" value="acolac_lg"/>
    <property type="match status" value="1"/>
</dbReference>
<dbReference type="InterPro" id="IPR000399">
    <property type="entry name" value="TPP-bd_CS"/>
</dbReference>
<dbReference type="InterPro" id="IPR029035">
    <property type="entry name" value="DHS-like_NAD/FAD-binding_dom"/>
</dbReference>
<organism evidence="18 19">
    <name type="scientific">Oleiphilus messinensis</name>
    <dbReference type="NCBI Taxonomy" id="141451"/>
    <lineage>
        <taxon>Bacteria</taxon>
        <taxon>Pseudomonadati</taxon>
        <taxon>Pseudomonadota</taxon>
        <taxon>Gammaproteobacteria</taxon>
        <taxon>Oceanospirillales</taxon>
        <taxon>Oleiphilaceae</taxon>
        <taxon>Oleiphilus</taxon>
    </lineage>
</organism>
<dbReference type="FunFam" id="3.40.50.970:FF:000007">
    <property type="entry name" value="Acetolactate synthase"/>
    <property type="match status" value="1"/>
</dbReference>
<comment type="pathway">
    <text evidence="2 14">Amino-acid biosynthesis; L-valine biosynthesis; L-valine from pyruvate: step 1/4.</text>
</comment>
<sequence length="563" mass="60367">MNGAQAIIEAFNRHKIDTFFGYPGGCIMPLYDALVASDIRHILCRHEQGCALAADGYARASGQIGVCVATSGPGATNLITGVANAFMDSIPMLVVTGQVPTGLVGTDAFQETDILGMTLGIVKHSYLVQSASELPAIMEEAIHLAQSGRPGPVWIDVPKDVLLGDIIETEAMPTPPQTAMASVTSAELETAQQLFADATQPLVYSGGGISLANAETTLQDFLARTGIPHVCTLKGIGNAGTTDTPNLGMLGMHGSKAANYAVDECDLLICIGARFDDRATGKASTFAPNAKIIHIDCDTAEVGKLKAVDLALHGDLNLIITELTAAFTESQETASNIDDWIQLNRSRKQTLGFNVPANSDELVQTIRGPEFTAMLSRLAPKDAIVTCDVGQHQMWVAQYYQFSNPRQHLSSGGLGTMGYGLPAAVGAQLACPDVPVVNISGDGSFMMNLQELATIKRYNLPLKIIILDNQHLGMVRQQQELFYEGRFSEVDLSDNPEFVEVARAFDIASLKITGSNQMRRGIETLFAYQGAMLLHVVIEKEENVWPIVKPGESNKNMIEGSLT</sequence>
<evidence type="ECO:0000256" key="13">
    <source>
        <dbReference type="ARBA" id="ARBA00048670"/>
    </source>
</evidence>
<dbReference type="AlphaFoldDB" id="A0A1Y0I435"/>
<keyword evidence="7 14" id="KW-0808">Transferase</keyword>
<dbReference type="EMBL" id="CP021425">
    <property type="protein sequence ID" value="ARU54224.1"/>
    <property type="molecule type" value="Genomic_DNA"/>
</dbReference>
<evidence type="ECO:0000256" key="2">
    <source>
        <dbReference type="ARBA" id="ARBA00005025"/>
    </source>
</evidence>
<dbReference type="Pfam" id="PF02775">
    <property type="entry name" value="TPP_enzyme_C"/>
    <property type="match status" value="1"/>
</dbReference>
<dbReference type="InterPro" id="IPR011766">
    <property type="entry name" value="TPP_enzyme_TPP-bd"/>
</dbReference>
<keyword evidence="19" id="KW-1185">Reference proteome</keyword>
<dbReference type="GO" id="GO:0030976">
    <property type="term" value="F:thiamine pyrophosphate binding"/>
    <property type="evidence" value="ECO:0007669"/>
    <property type="project" value="UniProtKB-UniRule"/>
</dbReference>
<dbReference type="GO" id="GO:0005948">
    <property type="term" value="C:acetolactate synthase complex"/>
    <property type="evidence" value="ECO:0007669"/>
    <property type="project" value="TreeGrafter"/>
</dbReference>
<comment type="pathway">
    <text evidence="1 14">Amino-acid biosynthesis; L-isoleucine biosynthesis; L-isoleucine from 2-oxobutanoate: step 1/4.</text>
</comment>
<dbReference type="UniPathway" id="UPA00049">
    <property type="reaction ID" value="UER00059"/>
</dbReference>
<dbReference type="SUPFAM" id="SSF52467">
    <property type="entry name" value="DHS-like NAD/FAD-binding domain"/>
    <property type="match status" value="1"/>
</dbReference>
<keyword evidence="8 14" id="KW-0479">Metal-binding</keyword>
<dbReference type="InterPro" id="IPR012000">
    <property type="entry name" value="Thiamin_PyroP_enz_cen_dom"/>
</dbReference>
<dbReference type="UniPathway" id="UPA00047">
    <property type="reaction ID" value="UER00055"/>
</dbReference>
<dbReference type="InterPro" id="IPR012846">
    <property type="entry name" value="Acetolactate_synth_lsu"/>
</dbReference>
<dbReference type="InterPro" id="IPR039368">
    <property type="entry name" value="AHAS_TPP"/>
</dbReference>
<protein>
    <recommendedName>
        <fullName evidence="4 14">Acetolactate synthase</fullName>
        <ecNumber evidence="4 14">2.2.1.6</ecNumber>
    </recommendedName>
</protein>
<evidence type="ECO:0000313" key="19">
    <source>
        <dbReference type="Proteomes" id="UP000196027"/>
    </source>
</evidence>
<dbReference type="Gene3D" id="3.40.50.1220">
    <property type="entry name" value="TPP-binding domain"/>
    <property type="match status" value="1"/>
</dbReference>
<dbReference type="Proteomes" id="UP000196027">
    <property type="component" value="Chromosome"/>
</dbReference>
<evidence type="ECO:0000259" key="16">
    <source>
        <dbReference type="Pfam" id="PF02775"/>
    </source>
</evidence>
<evidence type="ECO:0000256" key="6">
    <source>
        <dbReference type="ARBA" id="ARBA00022630"/>
    </source>
</evidence>
<evidence type="ECO:0000259" key="15">
    <source>
        <dbReference type="Pfam" id="PF00205"/>
    </source>
</evidence>
<name>A0A1Y0I435_9GAMM</name>
<dbReference type="PROSITE" id="PS00187">
    <property type="entry name" value="TPP_ENZYMES"/>
    <property type="match status" value="1"/>
</dbReference>
<keyword evidence="12 14" id="KW-0100">Branched-chain amino acid biosynthesis</keyword>
<dbReference type="GO" id="GO:0050660">
    <property type="term" value="F:flavin adenine dinucleotide binding"/>
    <property type="evidence" value="ECO:0007669"/>
    <property type="project" value="InterPro"/>
</dbReference>
<dbReference type="OrthoDB" id="9785953at2"/>
<feature type="domain" description="Thiamine pyrophosphate enzyme N-terminal TPP-binding" evidence="17">
    <location>
        <begin position="1"/>
        <end position="116"/>
    </location>
</feature>
<dbReference type="KEGG" id="ome:OLMES_0115"/>
<keyword evidence="6" id="KW-0285">Flavoprotein</keyword>
<keyword evidence="9" id="KW-0274">FAD</keyword>
<dbReference type="GO" id="GO:0009099">
    <property type="term" value="P:L-valine biosynthetic process"/>
    <property type="evidence" value="ECO:0007669"/>
    <property type="project" value="UniProtKB-UniPathway"/>
</dbReference>
<dbReference type="PANTHER" id="PTHR18968:SF142">
    <property type="entry name" value="ACETOLACTATE SYNTHASE"/>
    <property type="match status" value="1"/>
</dbReference>
<dbReference type="FunFam" id="3.40.50.1220:FF:000008">
    <property type="entry name" value="Acetolactate synthase"/>
    <property type="match status" value="1"/>
</dbReference>
<evidence type="ECO:0000256" key="14">
    <source>
        <dbReference type="RuleBase" id="RU003591"/>
    </source>
</evidence>
<dbReference type="CDD" id="cd07035">
    <property type="entry name" value="TPP_PYR_POX_like"/>
    <property type="match status" value="1"/>
</dbReference>
<keyword evidence="11 14" id="KW-0786">Thiamine pyrophosphate</keyword>
<accession>A0A1Y0I435</accession>
<evidence type="ECO:0000259" key="17">
    <source>
        <dbReference type="Pfam" id="PF02776"/>
    </source>
</evidence>
<feature type="domain" description="Thiamine pyrophosphate enzyme central" evidence="15">
    <location>
        <begin position="189"/>
        <end position="323"/>
    </location>
</feature>
<dbReference type="EC" id="2.2.1.6" evidence="4 14"/>
<dbReference type="GO" id="GO:0003984">
    <property type="term" value="F:acetolactate synthase activity"/>
    <property type="evidence" value="ECO:0007669"/>
    <property type="project" value="UniProtKB-EC"/>
</dbReference>
<dbReference type="NCBIfam" id="NF006524">
    <property type="entry name" value="PRK08978.1"/>
    <property type="match status" value="1"/>
</dbReference>
<evidence type="ECO:0000256" key="8">
    <source>
        <dbReference type="ARBA" id="ARBA00022723"/>
    </source>
</evidence>
<evidence type="ECO:0000256" key="11">
    <source>
        <dbReference type="ARBA" id="ARBA00023052"/>
    </source>
</evidence>
<dbReference type="Pfam" id="PF00205">
    <property type="entry name" value="TPP_enzyme_M"/>
    <property type="match status" value="1"/>
</dbReference>
<evidence type="ECO:0000256" key="4">
    <source>
        <dbReference type="ARBA" id="ARBA00013145"/>
    </source>
</evidence>
<dbReference type="GO" id="GO:0009097">
    <property type="term" value="P:isoleucine biosynthetic process"/>
    <property type="evidence" value="ECO:0007669"/>
    <property type="project" value="UniProtKB-UniPathway"/>
</dbReference>
<dbReference type="Pfam" id="PF02776">
    <property type="entry name" value="TPP_enzyme_N"/>
    <property type="match status" value="1"/>
</dbReference>
<feature type="domain" description="Thiamine pyrophosphate enzyme TPP-binding" evidence="16">
    <location>
        <begin position="388"/>
        <end position="536"/>
    </location>
</feature>
<evidence type="ECO:0000256" key="1">
    <source>
        <dbReference type="ARBA" id="ARBA00004974"/>
    </source>
</evidence>
<dbReference type="GO" id="GO:0000287">
    <property type="term" value="F:magnesium ion binding"/>
    <property type="evidence" value="ECO:0007669"/>
    <property type="project" value="UniProtKB-UniRule"/>
</dbReference>
<evidence type="ECO:0000313" key="18">
    <source>
        <dbReference type="EMBL" id="ARU54224.1"/>
    </source>
</evidence>
<dbReference type="PANTHER" id="PTHR18968">
    <property type="entry name" value="THIAMINE PYROPHOSPHATE ENZYMES"/>
    <property type="match status" value="1"/>
</dbReference>
<evidence type="ECO:0000256" key="10">
    <source>
        <dbReference type="ARBA" id="ARBA00022842"/>
    </source>
</evidence>
<proteinExistence type="inferred from homology"/>
<gene>
    <name evidence="18" type="ORF">OLMES_0115</name>
</gene>
<comment type="similarity">
    <text evidence="3 14">Belongs to the TPP enzyme family.</text>
</comment>
<dbReference type="InterPro" id="IPR012001">
    <property type="entry name" value="Thiamin_PyroP_enz_TPP-bd_dom"/>
</dbReference>
<comment type="cofactor">
    <cofactor evidence="14">
        <name>thiamine diphosphate</name>
        <dbReference type="ChEBI" id="CHEBI:58937"/>
    </cofactor>
    <text evidence="14">Binds 1 thiamine pyrophosphate per subunit.</text>
</comment>
<dbReference type="InterPro" id="IPR045229">
    <property type="entry name" value="TPP_enz"/>
</dbReference>
<evidence type="ECO:0000256" key="7">
    <source>
        <dbReference type="ARBA" id="ARBA00022679"/>
    </source>
</evidence>
<evidence type="ECO:0000256" key="12">
    <source>
        <dbReference type="ARBA" id="ARBA00023304"/>
    </source>
</evidence>
<keyword evidence="10 14" id="KW-0460">Magnesium</keyword>
<dbReference type="CDD" id="cd02015">
    <property type="entry name" value="TPP_AHAS"/>
    <property type="match status" value="1"/>
</dbReference>
<evidence type="ECO:0000256" key="9">
    <source>
        <dbReference type="ARBA" id="ARBA00022827"/>
    </source>
</evidence>
<dbReference type="SUPFAM" id="SSF52518">
    <property type="entry name" value="Thiamin diphosphate-binding fold (THDP-binding)"/>
    <property type="match status" value="2"/>
</dbReference>
<dbReference type="InterPro" id="IPR029061">
    <property type="entry name" value="THDP-binding"/>
</dbReference>
<dbReference type="RefSeq" id="WP_087459451.1">
    <property type="nucleotide sequence ID" value="NZ_CP021425.1"/>
</dbReference>